<proteinExistence type="predicted"/>
<reference evidence="1 2" key="1">
    <citation type="submission" date="2018-03" db="EMBL/GenBank/DDBJ databases">
        <authorList>
            <person name="Keele B.F."/>
        </authorList>
    </citation>
    <scope>NUCLEOTIDE SEQUENCE [LARGE SCALE GENOMIC DNA]</scope>
    <source>
        <strain evidence="1 2">CECT 8626</strain>
    </source>
</reference>
<gene>
    <name evidence="1" type="ORF">DEA8626_00446</name>
</gene>
<name>A0A2R8B2Z4_9RHOB</name>
<dbReference type="RefSeq" id="WP_108851422.1">
    <property type="nucleotide sequence ID" value="NZ_OMOQ01000001.1"/>
</dbReference>
<dbReference type="EMBL" id="OMOQ01000001">
    <property type="protein sequence ID" value="SPH16932.1"/>
    <property type="molecule type" value="Genomic_DNA"/>
</dbReference>
<sequence>MQTAFAIVVLCALFLVAAVFAAARMFRTRILALVARLRDSPTTRNLEASLPPLVADYARKAGAEPGAKLRVASFNQEGELRVKQGGPFAKFAAWQVSSLGRAGFVWDARQDWGPFTRFRVLDSYVGTKGRLEARILGAIPAARAEGDDIDLAEAYRYLAELPWLPDAILGNPELAWRVTGADTVEVRLKTQSGPARVSFRFNAEGDIVAMAAKGRPARDASGTKADYMWRGRFSDYRQIGPRRLPAVGEVGYVYPSGYEPYFRCRLTEYHLTE</sequence>
<dbReference type="Pfam" id="PF20181">
    <property type="entry name" value="DUF6544"/>
    <property type="match status" value="1"/>
</dbReference>
<dbReference type="AlphaFoldDB" id="A0A2R8B2Z4"/>
<organism evidence="1 2">
    <name type="scientific">Albidovulum aquaemixtae</name>
    <dbReference type="NCBI Taxonomy" id="1542388"/>
    <lineage>
        <taxon>Bacteria</taxon>
        <taxon>Pseudomonadati</taxon>
        <taxon>Pseudomonadota</taxon>
        <taxon>Alphaproteobacteria</taxon>
        <taxon>Rhodobacterales</taxon>
        <taxon>Paracoccaceae</taxon>
        <taxon>Albidovulum</taxon>
    </lineage>
</organism>
<keyword evidence="2" id="KW-1185">Reference proteome</keyword>
<dbReference type="OrthoDB" id="3671061at2"/>
<accession>A0A2R8B2Z4</accession>
<protein>
    <submittedName>
        <fullName evidence="1">Uncharacterized protein</fullName>
    </submittedName>
</protein>
<dbReference type="InterPro" id="IPR046674">
    <property type="entry name" value="DUF6544"/>
</dbReference>
<dbReference type="Proteomes" id="UP000244924">
    <property type="component" value="Unassembled WGS sequence"/>
</dbReference>
<evidence type="ECO:0000313" key="1">
    <source>
        <dbReference type="EMBL" id="SPH16932.1"/>
    </source>
</evidence>
<evidence type="ECO:0000313" key="2">
    <source>
        <dbReference type="Proteomes" id="UP000244924"/>
    </source>
</evidence>